<gene>
    <name evidence="2" type="ORF">C0Q70_20048</name>
</gene>
<dbReference type="STRING" id="400727.A0A2T7NEE8"/>
<dbReference type="InterPro" id="IPR014352">
    <property type="entry name" value="FERM/acyl-CoA-bd_prot_sf"/>
</dbReference>
<dbReference type="PANTHER" id="PTHR23280">
    <property type="entry name" value="4.1 G PROTEIN"/>
    <property type="match status" value="1"/>
</dbReference>
<dbReference type="SUPFAM" id="SSF47031">
    <property type="entry name" value="Second domain of FERM"/>
    <property type="match status" value="1"/>
</dbReference>
<dbReference type="InterPro" id="IPR000798">
    <property type="entry name" value="Ez/rad/moesin-like"/>
</dbReference>
<organism evidence="2 3">
    <name type="scientific">Pomacea canaliculata</name>
    <name type="common">Golden apple snail</name>
    <dbReference type="NCBI Taxonomy" id="400727"/>
    <lineage>
        <taxon>Eukaryota</taxon>
        <taxon>Metazoa</taxon>
        <taxon>Spiralia</taxon>
        <taxon>Lophotrochozoa</taxon>
        <taxon>Mollusca</taxon>
        <taxon>Gastropoda</taxon>
        <taxon>Caenogastropoda</taxon>
        <taxon>Architaenioglossa</taxon>
        <taxon>Ampullarioidea</taxon>
        <taxon>Ampullariidae</taxon>
        <taxon>Pomacea</taxon>
    </lineage>
</organism>
<dbReference type="InterPro" id="IPR018980">
    <property type="entry name" value="FERM_PH-like_C"/>
</dbReference>
<dbReference type="InterPro" id="IPR000299">
    <property type="entry name" value="FERM_domain"/>
</dbReference>
<dbReference type="Gene3D" id="1.20.80.10">
    <property type="match status" value="1"/>
</dbReference>
<dbReference type="OrthoDB" id="6266673at2759"/>
<dbReference type="AlphaFoldDB" id="A0A2T7NEE8"/>
<keyword evidence="3" id="KW-1185">Reference proteome</keyword>
<dbReference type="Gene3D" id="3.10.20.90">
    <property type="entry name" value="Phosphatidylinositol 3-kinase Catalytic Subunit, Chain A, domain 1"/>
    <property type="match status" value="1"/>
</dbReference>
<dbReference type="GO" id="GO:0005856">
    <property type="term" value="C:cytoskeleton"/>
    <property type="evidence" value="ECO:0007669"/>
    <property type="project" value="TreeGrafter"/>
</dbReference>
<dbReference type="InterPro" id="IPR018979">
    <property type="entry name" value="FERM_N"/>
</dbReference>
<evidence type="ECO:0000313" key="3">
    <source>
        <dbReference type="Proteomes" id="UP000245119"/>
    </source>
</evidence>
<dbReference type="PRINTS" id="PR00661">
    <property type="entry name" value="ERMFAMILY"/>
</dbReference>
<dbReference type="EMBL" id="PZQS01000013">
    <property type="protein sequence ID" value="PVD19558.1"/>
    <property type="molecule type" value="Genomic_DNA"/>
</dbReference>
<dbReference type="PROSITE" id="PS50057">
    <property type="entry name" value="FERM_3"/>
    <property type="match status" value="1"/>
</dbReference>
<reference evidence="2 3" key="1">
    <citation type="submission" date="2018-04" db="EMBL/GenBank/DDBJ databases">
        <title>The genome of golden apple snail Pomacea canaliculata provides insight into stress tolerance and invasive adaptation.</title>
        <authorList>
            <person name="Liu C."/>
            <person name="Liu B."/>
            <person name="Ren Y."/>
            <person name="Zhang Y."/>
            <person name="Wang H."/>
            <person name="Li S."/>
            <person name="Jiang F."/>
            <person name="Yin L."/>
            <person name="Zhang G."/>
            <person name="Qian W."/>
            <person name="Fan W."/>
        </authorList>
    </citation>
    <scope>NUCLEOTIDE SEQUENCE [LARGE SCALE GENOMIC DNA]</scope>
    <source>
        <strain evidence="2">SZHN2017</strain>
        <tissue evidence="2">Muscle</tissue>
    </source>
</reference>
<evidence type="ECO:0000259" key="1">
    <source>
        <dbReference type="PROSITE" id="PS50057"/>
    </source>
</evidence>
<dbReference type="GO" id="GO:0031032">
    <property type="term" value="P:actomyosin structure organization"/>
    <property type="evidence" value="ECO:0007669"/>
    <property type="project" value="TreeGrafter"/>
</dbReference>
<dbReference type="CDD" id="cd17102">
    <property type="entry name" value="FERM_F1_FRMD3"/>
    <property type="match status" value="1"/>
</dbReference>
<protein>
    <recommendedName>
        <fullName evidence="1">FERM domain-containing protein</fullName>
    </recommendedName>
</protein>
<dbReference type="Pfam" id="PF00373">
    <property type="entry name" value="FERM_M"/>
    <property type="match status" value="1"/>
</dbReference>
<dbReference type="SUPFAM" id="SSF50729">
    <property type="entry name" value="PH domain-like"/>
    <property type="match status" value="1"/>
</dbReference>
<dbReference type="SMART" id="SM01196">
    <property type="entry name" value="FERM_C"/>
    <property type="match status" value="1"/>
</dbReference>
<evidence type="ECO:0000313" key="2">
    <source>
        <dbReference type="EMBL" id="PVD19558.1"/>
    </source>
</evidence>
<dbReference type="PRINTS" id="PR00935">
    <property type="entry name" value="BAND41"/>
</dbReference>
<dbReference type="PANTHER" id="PTHR23280:SF32">
    <property type="entry name" value="FI22325P1"/>
    <property type="match status" value="1"/>
</dbReference>
<name>A0A2T7NEE8_POMCA</name>
<dbReference type="InterPro" id="IPR019748">
    <property type="entry name" value="FERM_central"/>
</dbReference>
<dbReference type="Pfam" id="PF09379">
    <property type="entry name" value="FERM_N"/>
    <property type="match status" value="1"/>
</dbReference>
<dbReference type="Pfam" id="PF09380">
    <property type="entry name" value="FERM_C"/>
    <property type="match status" value="1"/>
</dbReference>
<dbReference type="Proteomes" id="UP000245119">
    <property type="component" value="Linkage Group LG13"/>
</dbReference>
<dbReference type="InterPro" id="IPR019747">
    <property type="entry name" value="FERM_CS"/>
</dbReference>
<sequence>MSGMEEENKKDTIGQWLLDRVCEKLNLMEKDYFGLRYVDAEKQRHWLDPLKTVYKQLKGVNPMVLCFRVKFYAEDPMKLHEEITRYYLFLQLRRDLHHGRLLCAPEDAISLAAYIVQSEVGDYDPQDHQPGYISEFKMLPKQTPKLEERVMELHKSLHGQVPSDAEANFLRKACTLDTYGVDPHQVKDQRGDQLYLGITHQGIMTFRGSRRTQLYKWGQIRRIAYEGKMFIAHVSVNEDEDAGNTKKLKNLINLVDEQQQPVKRDNPTEVHWLATAGHNAAGTVCRFVKLFKLIQSEIEAWLYCYKIHMVSGVVNVNIVAGVVYVMSGVVNILKYGGVVGVAIAVGDWEKETAASGLQVSNPSRSQVPVEMRCGAAVVLHITGPLTVVCTVFQVALYKPSAACCVRPCNYWYSYSCHDDIIIRSYSQHVTLNVLTVADARLKLMKPVNTSEERSPSSKDGYPFDEFLISKKQLETCLFACRSSSLPNFARRNTGNSRNSTISHKDVSTLNDSVQDTALRMH</sequence>
<dbReference type="SUPFAM" id="SSF54236">
    <property type="entry name" value="Ubiquitin-like"/>
    <property type="match status" value="1"/>
</dbReference>
<comment type="caution">
    <text evidence="2">The sequence shown here is derived from an EMBL/GenBank/DDBJ whole genome shotgun (WGS) entry which is preliminary data.</text>
</comment>
<dbReference type="Gene3D" id="2.30.29.30">
    <property type="entry name" value="Pleckstrin-homology domain (PH domain)/Phosphotyrosine-binding domain (PTB)"/>
    <property type="match status" value="1"/>
</dbReference>
<dbReference type="CDD" id="cd14473">
    <property type="entry name" value="FERM_B-lobe"/>
    <property type="match status" value="1"/>
</dbReference>
<dbReference type="FunFam" id="1.20.80.10:FF:000006">
    <property type="entry name" value="FERM domain-containing protein 5 isoform X1"/>
    <property type="match status" value="1"/>
</dbReference>
<dbReference type="PROSITE" id="PS00660">
    <property type="entry name" value="FERM_1"/>
    <property type="match status" value="1"/>
</dbReference>
<dbReference type="InterPro" id="IPR011993">
    <property type="entry name" value="PH-like_dom_sf"/>
</dbReference>
<feature type="domain" description="FERM" evidence="1">
    <location>
        <begin position="1"/>
        <end position="266"/>
    </location>
</feature>
<dbReference type="GO" id="GO:0008092">
    <property type="term" value="F:cytoskeletal protein binding"/>
    <property type="evidence" value="ECO:0007669"/>
    <property type="project" value="InterPro"/>
</dbReference>
<dbReference type="InterPro" id="IPR019749">
    <property type="entry name" value="Band_41_domain"/>
</dbReference>
<proteinExistence type="predicted"/>
<dbReference type="InterPro" id="IPR035963">
    <property type="entry name" value="FERM_2"/>
</dbReference>
<dbReference type="SMART" id="SM00295">
    <property type="entry name" value="B41"/>
    <property type="match status" value="1"/>
</dbReference>
<accession>A0A2T7NEE8</accession>
<dbReference type="InterPro" id="IPR029071">
    <property type="entry name" value="Ubiquitin-like_domsf"/>
</dbReference>